<evidence type="ECO:0000313" key="2">
    <source>
        <dbReference type="Proteomes" id="UP000027361"/>
    </source>
</evidence>
<dbReference type="GeneID" id="25267524"/>
<dbReference type="Proteomes" id="UP000027361">
    <property type="component" value="Unassembled WGS sequence"/>
</dbReference>
<evidence type="ECO:0000313" key="1">
    <source>
        <dbReference type="EMBL" id="KDN36924.1"/>
    </source>
</evidence>
<gene>
    <name evidence="1" type="ORF">K437DRAFT_47719</name>
</gene>
<keyword evidence="2" id="KW-1185">Reference proteome</keyword>
<dbReference type="EMBL" id="JMSN01000153">
    <property type="protein sequence ID" value="KDN36924.1"/>
    <property type="molecule type" value="Genomic_DNA"/>
</dbReference>
<protein>
    <submittedName>
        <fullName evidence="1">Uncharacterized protein</fullName>
    </submittedName>
</protein>
<accession>A0A066VDU7</accession>
<dbReference type="HOGENOM" id="CLU_1687942_0_0_1"/>
<organism evidence="1 2">
    <name type="scientific">Tilletiaria anomala (strain ATCC 24038 / CBS 436.72 / UBC 951)</name>
    <dbReference type="NCBI Taxonomy" id="1037660"/>
    <lineage>
        <taxon>Eukaryota</taxon>
        <taxon>Fungi</taxon>
        <taxon>Dikarya</taxon>
        <taxon>Basidiomycota</taxon>
        <taxon>Ustilaginomycotina</taxon>
        <taxon>Exobasidiomycetes</taxon>
        <taxon>Georgefischeriales</taxon>
        <taxon>Tilletiariaceae</taxon>
        <taxon>Tilletiaria</taxon>
    </lineage>
</organism>
<reference evidence="1 2" key="1">
    <citation type="submission" date="2014-05" db="EMBL/GenBank/DDBJ databases">
        <title>Draft genome sequence of a rare smut relative, Tilletiaria anomala UBC 951.</title>
        <authorList>
            <consortium name="DOE Joint Genome Institute"/>
            <person name="Toome M."/>
            <person name="Kuo A."/>
            <person name="Henrissat B."/>
            <person name="Lipzen A."/>
            <person name="Tritt A."/>
            <person name="Yoshinaga Y."/>
            <person name="Zane M."/>
            <person name="Barry K."/>
            <person name="Grigoriev I.V."/>
            <person name="Spatafora J.W."/>
            <person name="Aimea M.C."/>
        </authorList>
    </citation>
    <scope>NUCLEOTIDE SEQUENCE [LARGE SCALE GENOMIC DNA]</scope>
    <source>
        <strain evidence="1 2">UBC 951</strain>
    </source>
</reference>
<sequence length="156" mass="16742">MSTRHLDPPGGGPAPLLTLRTLPPLPLFHTPHAVPPPHMPISRLKLSIVRILTGASNAGAASGSASASRSSSGNVITMTYAEQVKEMTLHGWRLQMIGLELRQNALIAPETRERVASFSSRADAENGGADEAMQGFELKDEHECALLEEGDEIVWV</sequence>
<name>A0A066VDU7_TILAU</name>
<dbReference type="RefSeq" id="XP_013240205.1">
    <property type="nucleotide sequence ID" value="XM_013384751.1"/>
</dbReference>
<dbReference type="OrthoDB" id="5212574at2759"/>
<comment type="caution">
    <text evidence="1">The sequence shown here is derived from an EMBL/GenBank/DDBJ whole genome shotgun (WGS) entry which is preliminary data.</text>
</comment>
<dbReference type="AlphaFoldDB" id="A0A066VDU7"/>
<proteinExistence type="predicted"/>
<dbReference type="InParanoid" id="A0A066VDU7"/>